<evidence type="ECO:0000256" key="7">
    <source>
        <dbReference type="ARBA" id="ARBA00022982"/>
    </source>
</evidence>
<dbReference type="Proteomes" id="UP000462014">
    <property type="component" value="Unassembled WGS sequence"/>
</dbReference>
<dbReference type="AlphaFoldDB" id="A0A7K1SZF3"/>
<dbReference type="EMBL" id="WPIK01000013">
    <property type="protein sequence ID" value="MVN22704.1"/>
    <property type="molecule type" value="Genomic_DNA"/>
</dbReference>
<gene>
    <name evidence="10" type="ORF">GO621_14330</name>
</gene>
<keyword evidence="6" id="KW-0479">Metal-binding</keyword>
<keyword evidence="7" id="KW-0249">Electron transport</keyword>
<dbReference type="GO" id="GO:0019684">
    <property type="term" value="P:photosynthesis, light reaction"/>
    <property type="evidence" value="ECO:0007669"/>
    <property type="project" value="InterPro"/>
</dbReference>
<evidence type="ECO:0000256" key="6">
    <source>
        <dbReference type="ARBA" id="ARBA00022723"/>
    </source>
</evidence>
<feature type="signal peptide" evidence="9">
    <location>
        <begin position="1"/>
        <end position="23"/>
    </location>
</feature>
<evidence type="ECO:0000256" key="3">
    <source>
        <dbReference type="ARBA" id="ARBA00022448"/>
    </source>
</evidence>
<name>A0A7K1SZF3_9SPHI</name>
<reference evidence="10 11" key="1">
    <citation type="submission" date="2019-12" db="EMBL/GenBank/DDBJ databases">
        <title>Mucilaginibacter sp. HMF7410 genome sequencing and assembly.</title>
        <authorList>
            <person name="Kang H."/>
            <person name="Cha I."/>
            <person name="Kim H."/>
            <person name="Joh K."/>
        </authorList>
    </citation>
    <scope>NUCLEOTIDE SEQUENCE [LARGE SCALE GENOMIC DNA]</scope>
    <source>
        <strain evidence="10 11">HMF7410</strain>
    </source>
</reference>
<evidence type="ECO:0000256" key="4">
    <source>
        <dbReference type="ARBA" id="ARBA00022531"/>
    </source>
</evidence>
<proteinExistence type="predicted"/>
<dbReference type="RefSeq" id="WP_157568229.1">
    <property type="nucleotide sequence ID" value="NZ_WPIK01000013.1"/>
</dbReference>
<keyword evidence="5" id="KW-0349">Heme</keyword>
<dbReference type="GO" id="GO:0005506">
    <property type="term" value="F:iron ion binding"/>
    <property type="evidence" value="ECO:0007669"/>
    <property type="project" value="InterPro"/>
</dbReference>
<keyword evidence="9" id="KW-0732">Signal</keyword>
<comment type="function">
    <text evidence="1">The reaction center of purple bacteria contains a tightly bound cytochrome molecule which re-reduces the photo oxidized primary electron donor.</text>
</comment>
<comment type="caution">
    <text evidence="10">The sequence shown here is derived from an EMBL/GenBank/DDBJ whole genome shotgun (WGS) entry which is preliminary data.</text>
</comment>
<keyword evidence="3" id="KW-0813">Transport</keyword>
<dbReference type="InterPro" id="IPR023119">
    <property type="entry name" value="Multihaem_cyt_PRC_cyt_su-like"/>
</dbReference>
<evidence type="ECO:0000256" key="1">
    <source>
        <dbReference type="ARBA" id="ARBA00003196"/>
    </source>
</evidence>
<organism evidence="10 11">
    <name type="scientific">Mucilaginibacter arboris</name>
    <dbReference type="NCBI Taxonomy" id="2682090"/>
    <lineage>
        <taxon>Bacteria</taxon>
        <taxon>Pseudomonadati</taxon>
        <taxon>Bacteroidota</taxon>
        <taxon>Sphingobacteriia</taxon>
        <taxon>Sphingobacteriales</taxon>
        <taxon>Sphingobacteriaceae</taxon>
        <taxon>Mucilaginibacter</taxon>
    </lineage>
</organism>
<keyword evidence="11" id="KW-1185">Reference proteome</keyword>
<dbReference type="InterPro" id="IPR036280">
    <property type="entry name" value="Multihaem_cyt_sf"/>
</dbReference>
<dbReference type="GO" id="GO:0020037">
    <property type="term" value="F:heme binding"/>
    <property type="evidence" value="ECO:0007669"/>
    <property type="project" value="InterPro"/>
</dbReference>
<evidence type="ECO:0000313" key="11">
    <source>
        <dbReference type="Proteomes" id="UP000462014"/>
    </source>
</evidence>
<keyword evidence="8" id="KW-0408">Iron</keyword>
<dbReference type="NCBIfam" id="NF033196">
    <property type="entry name" value="c_type_nonphoto"/>
    <property type="match status" value="1"/>
</dbReference>
<accession>A0A7K1SZF3</accession>
<dbReference type="Pfam" id="PF02276">
    <property type="entry name" value="CytoC_RC"/>
    <property type="match status" value="1"/>
</dbReference>
<dbReference type="GO" id="GO:0009055">
    <property type="term" value="F:electron transfer activity"/>
    <property type="evidence" value="ECO:0007669"/>
    <property type="project" value="InterPro"/>
</dbReference>
<evidence type="ECO:0000313" key="10">
    <source>
        <dbReference type="EMBL" id="MVN22704.1"/>
    </source>
</evidence>
<evidence type="ECO:0000256" key="2">
    <source>
        <dbReference type="ARBA" id="ARBA00015978"/>
    </source>
</evidence>
<evidence type="ECO:0000256" key="5">
    <source>
        <dbReference type="ARBA" id="ARBA00022617"/>
    </source>
</evidence>
<feature type="chain" id="PRO_5029479338" description="Photosynthetic reaction center cytochrome c subunit" evidence="9">
    <location>
        <begin position="24"/>
        <end position="141"/>
    </location>
</feature>
<evidence type="ECO:0000256" key="8">
    <source>
        <dbReference type="ARBA" id="ARBA00023004"/>
    </source>
</evidence>
<sequence>MIKPKTLIFTLLISAVAAMGATADLQEAPAQPKHNLKVLPKDISRENIHQVMEQWSAALGVKCNFCHAPSATDPKRMDWTSDAKPEKQMARQMYTMTGKINKKYFHTKKGENGMMAMAAVNCNTCHHGEAHPEIKEFKETK</sequence>
<protein>
    <recommendedName>
        <fullName evidence="2">Photosynthetic reaction center cytochrome c subunit</fullName>
    </recommendedName>
</protein>
<keyword evidence="4" id="KW-0602">Photosynthesis</keyword>
<dbReference type="Gene3D" id="1.10.468.10">
    <property type="entry name" value="Photosynthetic Reaction Center, subunit C, domain 2"/>
    <property type="match status" value="1"/>
</dbReference>
<dbReference type="InterPro" id="IPR003158">
    <property type="entry name" value="Photosyn_RC_cyt_c-su"/>
</dbReference>
<dbReference type="GO" id="GO:0030077">
    <property type="term" value="C:plasma membrane light-harvesting complex"/>
    <property type="evidence" value="ECO:0007669"/>
    <property type="project" value="InterPro"/>
</dbReference>
<dbReference type="SUPFAM" id="SSF48695">
    <property type="entry name" value="Multiheme cytochromes"/>
    <property type="match status" value="1"/>
</dbReference>
<evidence type="ECO:0000256" key="9">
    <source>
        <dbReference type="SAM" id="SignalP"/>
    </source>
</evidence>